<sequence>MNKFSSSLSATCCHLYNNLVNPCSKVLTTVKVVTVLGTGTSLTFQASIIPKLPPPPPLIAQNKSSPMAFLSKIFPSGPTILASTTLSTPNPYFLIIDPYAPPVI</sequence>
<organism evidence="1">
    <name type="scientific">Opuntia streptacantha</name>
    <name type="common">Prickly pear cactus</name>
    <name type="synonym">Opuntia cardona</name>
    <dbReference type="NCBI Taxonomy" id="393608"/>
    <lineage>
        <taxon>Eukaryota</taxon>
        <taxon>Viridiplantae</taxon>
        <taxon>Streptophyta</taxon>
        <taxon>Embryophyta</taxon>
        <taxon>Tracheophyta</taxon>
        <taxon>Spermatophyta</taxon>
        <taxon>Magnoliopsida</taxon>
        <taxon>eudicotyledons</taxon>
        <taxon>Gunneridae</taxon>
        <taxon>Pentapetalae</taxon>
        <taxon>Caryophyllales</taxon>
        <taxon>Cactineae</taxon>
        <taxon>Cactaceae</taxon>
        <taxon>Opuntioideae</taxon>
        <taxon>Opuntia</taxon>
    </lineage>
</organism>
<dbReference type="EMBL" id="GISG01021999">
    <property type="protein sequence ID" value="MBA4618774.1"/>
    <property type="molecule type" value="Transcribed_RNA"/>
</dbReference>
<dbReference type="AlphaFoldDB" id="A0A7C8YHS2"/>
<evidence type="ECO:0000313" key="1">
    <source>
        <dbReference type="EMBL" id="MBA4618774.1"/>
    </source>
</evidence>
<reference evidence="1" key="2">
    <citation type="submission" date="2020-07" db="EMBL/GenBank/DDBJ databases">
        <authorList>
            <person name="Vera ALvarez R."/>
            <person name="Arias-Moreno D.M."/>
            <person name="Jimenez-Jacinto V."/>
            <person name="Jimenez-Bremont J.F."/>
            <person name="Swaminathan K."/>
            <person name="Moose S.P."/>
            <person name="Guerrero-Gonzalez M.L."/>
            <person name="Marino-Ramirez L."/>
            <person name="Landsman D."/>
            <person name="Rodriguez-Kessler M."/>
            <person name="Delgado-Sanchez P."/>
        </authorList>
    </citation>
    <scope>NUCLEOTIDE SEQUENCE</scope>
    <source>
        <tissue evidence="1">Cladode</tissue>
    </source>
</reference>
<proteinExistence type="predicted"/>
<name>A0A7C8YHS2_OPUST</name>
<protein>
    <submittedName>
        <fullName evidence="1">Uncharacterized protein</fullName>
    </submittedName>
</protein>
<accession>A0A7C8YHS2</accession>
<reference evidence="1" key="1">
    <citation type="journal article" date="2013" name="J. Plant Res.">
        <title>Effect of fungi and light on seed germination of three Opuntia species from semiarid lands of central Mexico.</title>
        <authorList>
            <person name="Delgado-Sanchez P."/>
            <person name="Jimenez-Bremont J.F."/>
            <person name="Guerrero-Gonzalez Mde L."/>
            <person name="Flores J."/>
        </authorList>
    </citation>
    <scope>NUCLEOTIDE SEQUENCE</scope>
    <source>
        <tissue evidence="1">Cladode</tissue>
    </source>
</reference>